<reference evidence="1" key="1">
    <citation type="submission" date="2016-07" db="EMBL/GenBank/DDBJ databases">
        <title>Microvirga ossetica sp. nov. a new species of rhizobia isolated from root nodules of the legume species Vicia alpestris Steven originated from North Ossetia region in the Caucasus.</title>
        <authorList>
            <person name="Safronova V.I."/>
            <person name="Kuznetsova I.G."/>
            <person name="Sazanova A.L."/>
            <person name="Belimov A."/>
            <person name="Andronov E."/>
            <person name="Osledkin Y.S."/>
            <person name="Onishchuk O.P."/>
            <person name="Kurchak O.N."/>
            <person name="Shaposhnikov A.I."/>
            <person name="Willems A."/>
            <person name="Tikhonovich I.A."/>
        </authorList>
    </citation>
    <scope>NUCLEOTIDE SEQUENCE [LARGE SCALE GENOMIC DNA]</scope>
    <source>
        <strain evidence="1">V5/3M</strain>
        <plasmid evidence="1">unnamed3</plasmid>
    </source>
</reference>
<keyword evidence="1" id="KW-0614">Plasmid</keyword>
<dbReference type="AlphaFoldDB" id="A0A1B2EUK9"/>
<gene>
    <name evidence="1" type="ORF">BB934_35980</name>
</gene>
<dbReference type="EMBL" id="CP016618">
    <property type="protein sequence ID" value="ANY83653.1"/>
    <property type="molecule type" value="Genomic_DNA"/>
</dbReference>
<proteinExistence type="predicted"/>
<geneLocation type="plasmid" evidence="1">
    <name>unnamed3</name>
</geneLocation>
<sequence length="138" mass="15668">MATQAIFHTQWQTYRKVIERNSMFHREVYGLLHEILITEAPKPFRFLDIACGDAMGSATALNGTGISRYQTLFTCCHTVLTAACRNSSAFGSKDHQALRNILHSEDFRRYGRPRNEATDGRDPAVGQRATRLRKLLPQ</sequence>
<dbReference type="KEGG" id="moc:BB934_35980"/>
<evidence type="ECO:0008006" key="2">
    <source>
        <dbReference type="Google" id="ProtNLM"/>
    </source>
</evidence>
<dbReference type="OrthoDB" id="552816at2"/>
<accession>A0A1B2EUK9</accession>
<evidence type="ECO:0000313" key="1">
    <source>
        <dbReference type="EMBL" id="ANY83653.1"/>
    </source>
</evidence>
<name>A0A1B2EUK9_9HYPH</name>
<organism evidence="1">
    <name type="scientific">Microvirga ossetica</name>
    <dbReference type="NCBI Taxonomy" id="1882682"/>
    <lineage>
        <taxon>Bacteria</taxon>
        <taxon>Pseudomonadati</taxon>
        <taxon>Pseudomonadota</taxon>
        <taxon>Alphaproteobacteria</taxon>
        <taxon>Hyphomicrobiales</taxon>
        <taxon>Methylobacteriaceae</taxon>
        <taxon>Microvirga</taxon>
    </lineage>
</organism>
<protein>
    <recommendedName>
        <fullName evidence="2">Methyltransferase domain-containing protein</fullName>
    </recommendedName>
</protein>
<dbReference type="RefSeq" id="WP_099514634.1">
    <property type="nucleotide sequence ID" value="NZ_CP016618.1"/>
</dbReference>